<dbReference type="Gene3D" id="1.10.340.70">
    <property type="match status" value="1"/>
</dbReference>
<name>A0A9Q3HXU4_9BASI</name>
<evidence type="ECO:0000259" key="1">
    <source>
        <dbReference type="Pfam" id="PF17921"/>
    </source>
</evidence>
<comment type="caution">
    <text evidence="2">The sequence shown here is derived from an EMBL/GenBank/DDBJ whole genome shotgun (WGS) entry which is preliminary data.</text>
</comment>
<organism evidence="2 3">
    <name type="scientific">Austropuccinia psidii MF-1</name>
    <dbReference type="NCBI Taxonomy" id="1389203"/>
    <lineage>
        <taxon>Eukaryota</taxon>
        <taxon>Fungi</taxon>
        <taxon>Dikarya</taxon>
        <taxon>Basidiomycota</taxon>
        <taxon>Pucciniomycotina</taxon>
        <taxon>Pucciniomycetes</taxon>
        <taxon>Pucciniales</taxon>
        <taxon>Sphaerophragmiaceae</taxon>
        <taxon>Austropuccinia</taxon>
    </lineage>
</organism>
<dbReference type="AlphaFoldDB" id="A0A9Q3HXU4"/>
<dbReference type="EMBL" id="AVOT02028525">
    <property type="protein sequence ID" value="MBW0521033.1"/>
    <property type="molecule type" value="Genomic_DNA"/>
</dbReference>
<dbReference type="Pfam" id="PF17921">
    <property type="entry name" value="Integrase_H2C2"/>
    <property type="match status" value="1"/>
</dbReference>
<dbReference type="Proteomes" id="UP000765509">
    <property type="component" value="Unassembled WGS sequence"/>
</dbReference>
<proteinExistence type="predicted"/>
<evidence type="ECO:0000313" key="2">
    <source>
        <dbReference type="EMBL" id="MBW0521033.1"/>
    </source>
</evidence>
<gene>
    <name evidence="2" type="ORF">O181_060748</name>
</gene>
<evidence type="ECO:0000313" key="3">
    <source>
        <dbReference type="Proteomes" id="UP000765509"/>
    </source>
</evidence>
<feature type="domain" description="Integrase zinc-binding" evidence="1">
    <location>
        <begin position="135"/>
        <end position="171"/>
    </location>
</feature>
<keyword evidence="3" id="KW-1185">Reference proteome</keyword>
<protein>
    <recommendedName>
        <fullName evidence="1">Integrase zinc-binding domain-containing protein</fullName>
    </recommendedName>
</protein>
<dbReference type="InterPro" id="IPR041588">
    <property type="entry name" value="Integrase_H2C2"/>
</dbReference>
<sequence length="172" mass="20268">MKTPNKNILRWQIAIQEYRLNMTLAHKSGNIHENSDGLSRWDLENKPKGPENHIKGICATDIGTELFKQVKKSSNIEKNCHILFQILIENCKDSSISTKLDEIWKKSYDEEIFHLLNRIFYHRTKQKKLMNLKDRVLISTILHECHDSVVSGHLSEDKTLERVKTCSWWPNW</sequence>
<reference evidence="2" key="1">
    <citation type="submission" date="2021-03" db="EMBL/GenBank/DDBJ databases">
        <title>Draft genome sequence of rust myrtle Austropuccinia psidii MF-1, a brazilian biotype.</title>
        <authorList>
            <person name="Quecine M.C."/>
            <person name="Pachon D.M.R."/>
            <person name="Bonatelli M.L."/>
            <person name="Correr F.H."/>
            <person name="Franceschini L.M."/>
            <person name="Leite T.F."/>
            <person name="Margarido G.R.A."/>
            <person name="Almeida C.A."/>
            <person name="Ferrarezi J.A."/>
            <person name="Labate C.A."/>
        </authorList>
    </citation>
    <scope>NUCLEOTIDE SEQUENCE</scope>
    <source>
        <strain evidence="2">MF-1</strain>
    </source>
</reference>
<accession>A0A9Q3HXU4</accession>